<keyword evidence="3" id="KW-1185">Reference proteome</keyword>
<dbReference type="EMBL" id="CAJFDI010000001">
    <property type="protein sequence ID" value="CAD5208072.1"/>
    <property type="molecule type" value="Genomic_DNA"/>
</dbReference>
<protein>
    <submittedName>
        <fullName evidence="1">(pine wood nematode) hypothetical protein</fullName>
    </submittedName>
</protein>
<evidence type="ECO:0000313" key="4">
    <source>
        <dbReference type="WBParaSite" id="BXY_0676000.1"/>
    </source>
</evidence>
<dbReference type="AlphaFoldDB" id="A0A1I7S185"/>
<dbReference type="Proteomes" id="UP000659654">
    <property type="component" value="Unassembled WGS sequence"/>
</dbReference>
<name>A0A1I7S185_BURXY</name>
<proteinExistence type="predicted"/>
<sequence length="75" mass="7904">MQIPCRIPPNSAEAMHSALKPLHSAPRACTVRSGHAQCDPDDAQCKTKSVAKHAFAPCGEFAATCRISANGDEAK</sequence>
<gene>
    <name evidence="1" type="ORF">BXYJ_LOCUS308</name>
</gene>
<evidence type="ECO:0000313" key="2">
    <source>
        <dbReference type="Proteomes" id="UP000095284"/>
    </source>
</evidence>
<dbReference type="Proteomes" id="UP000582659">
    <property type="component" value="Unassembled WGS sequence"/>
</dbReference>
<accession>A0A1I7S185</accession>
<dbReference type="EMBL" id="CAJFCV020000001">
    <property type="protein sequence ID" value="CAG9080102.1"/>
    <property type="molecule type" value="Genomic_DNA"/>
</dbReference>
<reference evidence="4" key="1">
    <citation type="submission" date="2016-11" db="UniProtKB">
        <authorList>
            <consortium name="WormBaseParasite"/>
        </authorList>
    </citation>
    <scope>IDENTIFICATION</scope>
</reference>
<dbReference type="WBParaSite" id="BXY_0676000.1">
    <property type="protein sequence ID" value="BXY_0676000.1"/>
    <property type="gene ID" value="BXY_0676000"/>
</dbReference>
<reference evidence="1" key="2">
    <citation type="submission" date="2020-09" db="EMBL/GenBank/DDBJ databases">
        <authorList>
            <person name="Kikuchi T."/>
        </authorList>
    </citation>
    <scope>NUCLEOTIDE SEQUENCE</scope>
    <source>
        <strain evidence="1">Ka4C1</strain>
    </source>
</reference>
<organism evidence="2 4">
    <name type="scientific">Bursaphelenchus xylophilus</name>
    <name type="common">Pinewood nematode worm</name>
    <name type="synonym">Aphelenchoides xylophilus</name>
    <dbReference type="NCBI Taxonomy" id="6326"/>
    <lineage>
        <taxon>Eukaryota</taxon>
        <taxon>Metazoa</taxon>
        <taxon>Ecdysozoa</taxon>
        <taxon>Nematoda</taxon>
        <taxon>Chromadorea</taxon>
        <taxon>Rhabditida</taxon>
        <taxon>Tylenchina</taxon>
        <taxon>Tylenchomorpha</taxon>
        <taxon>Aphelenchoidea</taxon>
        <taxon>Aphelenchoididae</taxon>
        <taxon>Bursaphelenchus</taxon>
    </lineage>
</organism>
<evidence type="ECO:0000313" key="3">
    <source>
        <dbReference type="Proteomes" id="UP000659654"/>
    </source>
</evidence>
<evidence type="ECO:0000313" key="1">
    <source>
        <dbReference type="EMBL" id="CAD5208072.1"/>
    </source>
</evidence>
<dbReference type="Proteomes" id="UP000095284">
    <property type="component" value="Unplaced"/>
</dbReference>